<gene>
    <name evidence="2" type="ORF">L3X38_028193</name>
</gene>
<feature type="transmembrane region" description="Helical" evidence="1">
    <location>
        <begin position="48"/>
        <end position="69"/>
    </location>
</feature>
<dbReference type="EMBL" id="JAJFAZ020000005">
    <property type="protein sequence ID" value="KAI5328796.1"/>
    <property type="molecule type" value="Genomic_DNA"/>
</dbReference>
<dbReference type="Proteomes" id="UP001054821">
    <property type="component" value="Chromosome 5"/>
</dbReference>
<protein>
    <submittedName>
        <fullName evidence="2">Uncharacterized protein</fullName>
    </submittedName>
</protein>
<reference evidence="2 3" key="1">
    <citation type="journal article" date="2022" name="G3 (Bethesda)">
        <title>Whole-genome sequence and methylome profiling of the almond [Prunus dulcis (Mill.) D.A. Webb] cultivar 'Nonpareil'.</title>
        <authorList>
            <person name="D'Amico-Willman K.M."/>
            <person name="Ouma W.Z."/>
            <person name="Meulia T."/>
            <person name="Sideli G.M."/>
            <person name="Gradziel T.M."/>
            <person name="Fresnedo-Ramirez J."/>
        </authorList>
    </citation>
    <scope>NUCLEOTIDE SEQUENCE [LARGE SCALE GENOMIC DNA]</scope>
    <source>
        <strain evidence="2">Clone GOH B32 T37-40</strain>
    </source>
</reference>
<evidence type="ECO:0000313" key="3">
    <source>
        <dbReference type="Proteomes" id="UP001054821"/>
    </source>
</evidence>
<keyword evidence="3" id="KW-1185">Reference proteome</keyword>
<feature type="transmembrane region" description="Helical" evidence="1">
    <location>
        <begin position="75"/>
        <end position="93"/>
    </location>
</feature>
<comment type="caution">
    <text evidence="2">The sequence shown here is derived from an EMBL/GenBank/DDBJ whole genome shotgun (WGS) entry which is preliminary data.</text>
</comment>
<dbReference type="PANTHER" id="PTHR33240">
    <property type="entry name" value="OS08G0508500 PROTEIN"/>
    <property type="match status" value="1"/>
</dbReference>
<dbReference type="AlphaFoldDB" id="A0AAD4VQ76"/>
<keyword evidence="1" id="KW-0812">Transmembrane</keyword>
<evidence type="ECO:0000313" key="2">
    <source>
        <dbReference type="EMBL" id="KAI5328796.1"/>
    </source>
</evidence>
<organism evidence="2 3">
    <name type="scientific">Prunus dulcis</name>
    <name type="common">Almond</name>
    <name type="synonym">Amygdalus dulcis</name>
    <dbReference type="NCBI Taxonomy" id="3755"/>
    <lineage>
        <taxon>Eukaryota</taxon>
        <taxon>Viridiplantae</taxon>
        <taxon>Streptophyta</taxon>
        <taxon>Embryophyta</taxon>
        <taxon>Tracheophyta</taxon>
        <taxon>Spermatophyta</taxon>
        <taxon>Magnoliopsida</taxon>
        <taxon>eudicotyledons</taxon>
        <taxon>Gunneridae</taxon>
        <taxon>Pentapetalae</taxon>
        <taxon>rosids</taxon>
        <taxon>fabids</taxon>
        <taxon>Rosales</taxon>
        <taxon>Rosaceae</taxon>
        <taxon>Amygdaloideae</taxon>
        <taxon>Amygdaleae</taxon>
        <taxon>Prunus</taxon>
    </lineage>
</organism>
<accession>A0AAD4VQ76</accession>
<sequence>MVIREEISNFDVGRLQIDTRSTINVLFTDAFEVLEIVNWHINRNITHLLSFSGDVVHLFCSILLPLVVGTTSKKAFLYTTFLFVDCPIAYNLIIGRLAMIKMKTFVSPHMLMMKFPTRSGVSQVRVHQLTTRTCLSILPQALSCSTSWMPTKVLNRSSRTLSIKRTLRLPISLKDVGANYQHLVNKMFAKHIDNTMKVYVDDMLGEEQNH</sequence>
<keyword evidence="1" id="KW-1133">Transmembrane helix</keyword>
<evidence type="ECO:0000256" key="1">
    <source>
        <dbReference type="SAM" id="Phobius"/>
    </source>
</evidence>
<dbReference type="PANTHER" id="PTHR33240:SF15">
    <property type="entry name" value="GAG-PRO-LIKE PROTEIN"/>
    <property type="match status" value="1"/>
</dbReference>
<proteinExistence type="predicted"/>
<name>A0AAD4VQ76_PRUDU</name>
<keyword evidence="1" id="KW-0472">Membrane</keyword>